<feature type="transmembrane region" description="Helical" evidence="12">
    <location>
        <begin position="42"/>
        <end position="62"/>
    </location>
</feature>
<keyword evidence="7 11" id="KW-0862">Zinc</keyword>
<keyword evidence="9 11" id="KW-0482">Metalloprotease</keyword>
<feature type="transmembrane region" description="Helical" evidence="12">
    <location>
        <begin position="201"/>
        <end position="225"/>
    </location>
</feature>
<comment type="subcellular location">
    <subcellularLocation>
        <location evidence="1">Cell membrane</location>
        <topology evidence="1">Multi-pass membrane protein</topology>
    </subcellularLocation>
</comment>
<evidence type="ECO:0000256" key="2">
    <source>
        <dbReference type="ARBA" id="ARBA00022475"/>
    </source>
</evidence>
<dbReference type="EMBL" id="CP075587">
    <property type="protein sequence ID" value="QYF48473.1"/>
    <property type="molecule type" value="Genomic_DNA"/>
</dbReference>
<evidence type="ECO:0000256" key="7">
    <source>
        <dbReference type="ARBA" id="ARBA00022833"/>
    </source>
</evidence>
<evidence type="ECO:0000313" key="15">
    <source>
        <dbReference type="Proteomes" id="UP000826014"/>
    </source>
</evidence>
<dbReference type="Pfam" id="PF01435">
    <property type="entry name" value="Peptidase_M48"/>
    <property type="match status" value="1"/>
</dbReference>
<protein>
    <submittedName>
        <fullName evidence="14">Protease HtpX</fullName>
        <ecNumber evidence="14">3.4.24.-</ecNumber>
    </submittedName>
</protein>
<gene>
    <name evidence="14" type="ORF">RHABOEDO_000639</name>
</gene>
<dbReference type="PANTHER" id="PTHR43221">
    <property type="entry name" value="PROTEASE HTPX"/>
    <property type="match status" value="1"/>
</dbReference>
<reference evidence="14 15" key="1">
    <citation type="journal article" date="2022" name="bioRxiv">
        <title>Ecology and evolution of chlamydial symbionts of arthropods.</title>
        <authorList>
            <person name="Halter T."/>
            <person name="Koestlbacher S."/>
            <person name="Collingro A."/>
            <person name="Sixt B.S."/>
            <person name="Toenshoff E.R."/>
            <person name="Hendrickx F."/>
            <person name="Kostanjsek R."/>
            <person name="Horn M."/>
        </authorList>
    </citation>
    <scope>NUCLEOTIDE SEQUENCE [LARGE SCALE GENOMIC DNA]</scope>
    <source>
        <strain evidence="14">W744xW776</strain>
    </source>
</reference>
<evidence type="ECO:0000256" key="4">
    <source>
        <dbReference type="ARBA" id="ARBA00022692"/>
    </source>
</evidence>
<feature type="transmembrane region" description="Helical" evidence="12">
    <location>
        <begin position="7"/>
        <end position="30"/>
    </location>
</feature>
<evidence type="ECO:0000256" key="3">
    <source>
        <dbReference type="ARBA" id="ARBA00022670"/>
    </source>
</evidence>
<evidence type="ECO:0000313" key="14">
    <source>
        <dbReference type="EMBL" id="QYF48473.1"/>
    </source>
</evidence>
<evidence type="ECO:0000256" key="9">
    <source>
        <dbReference type="ARBA" id="ARBA00023049"/>
    </source>
</evidence>
<keyword evidence="8 12" id="KW-1133">Transmembrane helix</keyword>
<keyword evidence="6 11" id="KW-0378">Hydrolase</keyword>
<evidence type="ECO:0000256" key="10">
    <source>
        <dbReference type="ARBA" id="ARBA00023136"/>
    </source>
</evidence>
<evidence type="ECO:0000256" key="6">
    <source>
        <dbReference type="ARBA" id="ARBA00022801"/>
    </source>
</evidence>
<keyword evidence="4 12" id="KW-0812">Transmembrane</keyword>
<feature type="domain" description="Peptidase M48" evidence="13">
    <location>
        <begin position="87"/>
        <end position="301"/>
    </location>
</feature>
<evidence type="ECO:0000256" key="8">
    <source>
        <dbReference type="ARBA" id="ARBA00022989"/>
    </source>
</evidence>
<evidence type="ECO:0000256" key="12">
    <source>
        <dbReference type="SAM" id="Phobius"/>
    </source>
</evidence>
<dbReference type="Gene3D" id="3.30.2010.10">
    <property type="entry name" value="Metalloproteases ('zincins'), catalytic domain"/>
    <property type="match status" value="1"/>
</dbReference>
<comment type="similarity">
    <text evidence="11">Belongs to the peptidase M48 family.</text>
</comment>
<evidence type="ECO:0000256" key="11">
    <source>
        <dbReference type="RuleBase" id="RU003983"/>
    </source>
</evidence>
<dbReference type="NCBIfam" id="NF003965">
    <property type="entry name" value="PRK05457.1"/>
    <property type="match status" value="1"/>
</dbReference>
<dbReference type="GO" id="GO:0008233">
    <property type="term" value="F:peptidase activity"/>
    <property type="evidence" value="ECO:0007669"/>
    <property type="project" value="UniProtKB-KW"/>
</dbReference>
<sequence length="306" mass="34484">MAIAKRVFLFLLINFLVVITLSFFLSVFNIKPYLQSYGLNLYSLMIFCFVWGMGGAFISLLLSRKIALWMMRVQLIDSHTKDPSLQRLLTIVHKFSRDANLSDFPQVGVYNSLELNAFATGPTKKRSLIAVSTGLLNRMSEKELEGVIAHEMAHIQNGDMVTMTLLQGVINAFVMFLARVLAYICSGLSRNRNNSSTGSYFSYVIFVFLFEVIFMVLGSLIICAFSRFREFRADRGGAFLAGRENMIAALKALQKNVQTQDPQTAVAAFQAFKISTPKKSSITRWFATHPPLEARIERLKDHNGFS</sequence>
<dbReference type="PANTHER" id="PTHR43221:SF1">
    <property type="entry name" value="PROTEASE HTPX"/>
    <property type="match status" value="1"/>
</dbReference>
<evidence type="ECO:0000256" key="5">
    <source>
        <dbReference type="ARBA" id="ARBA00022723"/>
    </source>
</evidence>
<evidence type="ECO:0000256" key="1">
    <source>
        <dbReference type="ARBA" id="ARBA00004651"/>
    </source>
</evidence>
<name>A0ABX8V614_9BACT</name>
<proteinExistence type="inferred from homology"/>
<dbReference type="CDD" id="cd07335">
    <property type="entry name" value="M48B_HtpX_like"/>
    <property type="match status" value="1"/>
</dbReference>
<dbReference type="InterPro" id="IPR001915">
    <property type="entry name" value="Peptidase_M48"/>
</dbReference>
<dbReference type="GO" id="GO:0006508">
    <property type="term" value="P:proteolysis"/>
    <property type="evidence" value="ECO:0007669"/>
    <property type="project" value="UniProtKB-KW"/>
</dbReference>
<keyword evidence="3 11" id="KW-0645">Protease</keyword>
<accession>A0ABX8V614</accession>
<feature type="transmembrane region" description="Helical" evidence="12">
    <location>
        <begin position="169"/>
        <end position="189"/>
    </location>
</feature>
<dbReference type="InterPro" id="IPR050083">
    <property type="entry name" value="HtpX_protease"/>
</dbReference>
<evidence type="ECO:0000259" key="13">
    <source>
        <dbReference type="Pfam" id="PF01435"/>
    </source>
</evidence>
<dbReference type="Proteomes" id="UP000826014">
    <property type="component" value="Chromosome"/>
</dbReference>
<keyword evidence="2" id="KW-1003">Cell membrane</keyword>
<keyword evidence="15" id="KW-1185">Reference proteome</keyword>
<keyword evidence="5" id="KW-0479">Metal-binding</keyword>
<keyword evidence="10 12" id="KW-0472">Membrane</keyword>
<comment type="cofactor">
    <cofactor evidence="11">
        <name>Zn(2+)</name>
        <dbReference type="ChEBI" id="CHEBI:29105"/>
    </cofactor>
    <text evidence="11">Binds 1 zinc ion per subunit.</text>
</comment>
<organism evidence="14 15">
    <name type="scientific">Candidatus Rhabdochlamydia oedothoracis</name>
    <dbReference type="NCBI Taxonomy" id="2720720"/>
    <lineage>
        <taxon>Bacteria</taxon>
        <taxon>Pseudomonadati</taxon>
        <taxon>Chlamydiota</taxon>
        <taxon>Chlamydiia</taxon>
        <taxon>Parachlamydiales</taxon>
        <taxon>Candidatus Rhabdochlamydiaceae</taxon>
        <taxon>Candidatus Rhabdochlamydia</taxon>
    </lineage>
</organism>
<dbReference type="EC" id="3.4.24.-" evidence="14"/>